<keyword evidence="3" id="KW-1185">Reference proteome</keyword>
<organism evidence="2 3">
    <name type="scientific">Actinidia rufa</name>
    <dbReference type="NCBI Taxonomy" id="165716"/>
    <lineage>
        <taxon>Eukaryota</taxon>
        <taxon>Viridiplantae</taxon>
        <taxon>Streptophyta</taxon>
        <taxon>Embryophyta</taxon>
        <taxon>Tracheophyta</taxon>
        <taxon>Spermatophyta</taxon>
        <taxon>Magnoliopsida</taxon>
        <taxon>eudicotyledons</taxon>
        <taxon>Gunneridae</taxon>
        <taxon>Pentapetalae</taxon>
        <taxon>asterids</taxon>
        <taxon>Ericales</taxon>
        <taxon>Actinidiaceae</taxon>
        <taxon>Actinidia</taxon>
    </lineage>
</organism>
<dbReference type="GO" id="GO:0016790">
    <property type="term" value="F:thiolester hydrolase activity"/>
    <property type="evidence" value="ECO:0007669"/>
    <property type="project" value="TreeGrafter"/>
</dbReference>
<dbReference type="Gene3D" id="3.40.50.1820">
    <property type="entry name" value="alpha/beta hydrolase"/>
    <property type="match status" value="1"/>
</dbReference>
<sequence>MTTYCFGEEWADFARVAYAKSILGSGSGPSGSSQSSSLAAAAIEAAAFSQQTNLYVEDWIGLKSLDTAGRVKYISVPGNHLRISNRDAKEYIVPYLEDESSEKYSNKRFGASRVEEMQVIHQIDDNDSKEMIVEGSFL</sequence>
<protein>
    <submittedName>
        <fullName evidence="2">Suppressor of abi3-5</fullName>
    </submittedName>
</protein>
<dbReference type="SUPFAM" id="SSF53474">
    <property type="entry name" value="alpha/beta-Hydrolases"/>
    <property type="match status" value="1"/>
</dbReference>
<dbReference type="PANTHER" id="PTHR11247:SF8">
    <property type="entry name" value="PALMITOYL-PROTEIN THIOESTERASE 1"/>
    <property type="match status" value="1"/>
</dbReference>
<keyword evidence="1" id="KW-0378">Hydrolase</keyword>
<evidence type="ECO:0000256" key="1">
    <source>
        <dbReference type="ARBA" id="ARBA00022801"/>
    </source>
</evidence>
<dbReference type="PANTHER" id="PTHR11247">
    <property type="entry name" value="PALMITOYL-PROTEIN THIOESTERASE/DOLICHYLDIPHOSPHATASE 1"/>
    <property type="match status" value="1"/>
</dbReference>
<evidence type="ECO:0000313" key="3">
    <source>
        <dbReference type="Proteomes" id="UP000585474"/>
    </source>
</evidence>
<accession>A0A7J0H0H5</accession>
<dbReference type="OrthoDB" id="1741218at2759"/>
<dbReference type="Pfam" id="PF02089">
    <property type="entry name" value="Palm_thioest"/>
    <property type="match status" value="1"/>
</dbReference>
<dbReference type="InterPro" id="IPR029058">
    <property type="entry name" value="AB_hydrolase_fold"/>
</dbReference>
<gene>
    <name evidence="2" type="ORF">Acr_25g0009920</name>
</gene>
<dbReference type="AlphaFoldDB" id="A0A7J0H0H5"/>
<name>A0A7J0H0H5_9ERIC</name>
<dbReference type="Proteomes" id="UP000585474">
    <property type="component" value="Unassembled WGS sequence"/>
</dbReference>
<comment type="caution">
    <text evidence="2">The sequence shown here is derived from an EMBL/GenBank/DDBJ whole genome shotgun (WGS) entry which is preliminary data.</text>
</comment>
<proteinExistence type="predicted"/>
<dbReference type="EMBL" id="BJWL01000025">
    <property type="protein sequence ID" value="GFZ16583.1"/>
    <property type="molecule type" value="Genomic_DNA"/>
</dbReference>
<reference evidence="2 3" key="1">
    <citation type="submission" date="2019-07" db="EMBL/GenBank/DDBJ databases">
        <title>De Novo Assembly of kiwifruit Actinidia rufa.</title>
        <authorList>
            <person name="Sugita-Konishi S."/>
            <person name="Sato K."/>
            <person name="Mori E."/>
            <person name="Abe Y."/>
            <person name="Kisaki G."/>
            <person name="Hamano K."/>
            <person name="Suezawa K."/>
            <person name="Otani M."/>
            <person name="Fukuda T."/>
            <person name="Manabe T."/>
            <person name="Gomi K."/>
            <person name="Tabuchi M."/>
            <person name="Akimitsu K."/>
            <person name="Kataoka I."/>
        </authorList>
    </citation>
    <scope>NUCLEOTIDE SEQUENCE [LARGE SCALE GENOMIC DNA]</scope>
    <source>
        <strain evidence="3">cv. Fuchu</strain>
    </source>
</reference>
<evidence type="ECO:0000313" key="2">
    <source>
        <dbReference type="EMBL" id="GFZ16583.1"/>
    </source>
</evidence>